<dbReference type="SUPFAM" id="SSF158472">
    <property type="entry name" value="HAMP domain-like"/>
    <property type="match status" value="1"/>
</dbReference>
<dbReference type="CDD" id="cd18773">
    <property type="entry name" value="PDC1_HK_sensor"/>
    <property type="match status" value="1"/>
</dbReference>
<dbReference type="InterPro" id="IPR010559">
    <property type="entry name" value="Sig_transdc_His_kin_internal"/>
</dbReference>
<evidence type="ECO:0000313" key="11">
    <source>
        <dbReference type="Proteomes" id="UP001597262"/>
    </source>
</evidence>
<feature type="domain" description="HAMP" evidence="9">
    <location>
        <begin position="320"/>
        <end position="374"/>
    </location>
</feature>
<reference evidence="11" key="1">
    <citation type="journal article" date="2019" name="Int. J. Syst. Evol. Microbiol.">
        <title>The Global Catalogue of Microorganisms (GCM) 10K type strain sequencing project: providing services to taxonomists for standard genome sequencing and annotation.</title>
        <authorList>
            <consortium name="The Broad Institute Genomics Platform"/>
            <consortium name="The Broad Institute Genome Sequencing Center for Infectious Disease"/>
            <person name="Wu L."/>
            <person name="Ma J."/>
        </authorList>
    </citation>
    <scope>NUCLEOTIDE SEQUENCE [LARGE SCALE GENOMIC DNA]</scope>
    <source>
        <strain evidence="11">CCUG 59189</strain>
    </source>
</reference>
<evidence type="ECO:0000256" key="8">
    <source>
        <dbReference type="SAM" id="Phobius"/>
    </source>
</evidence>
<dbReference type="RefSeq" id="WP_379319399.1">
    <property type="nucleotide sequence ID" value="NZ_JBHTLM010000007.1"/>
</dbReference>
<feature type="coiled-coil region" evidence="7">
    <location>
        <begin position="426"/>
        <end position="453"/>
    </location>
</feature>
<evidence type="ECO:0000256" key="2">
    <source>
        <dbReference type="ARBA" id="ARBA00022475"/>
    </source>
</evidence>
<keyword evidence="8" id="KW-0812">Transmembrane</keyword>
<sequence length="592" mass="67082">MTYQSKLLVVLCTLCILPTVLIGWLSYQKSVESLERKVVDDLQVIVGQLNNTIATQVEGFDHFSTLPYSTEEMIDIIGSSSAPTEQWDLTELGKQQRLIELITSYPSINTMIEAILFYGTDGSVYGYRINGVKSIDKSSNPREEHWFKNAIERKGGLVISGLRKENQFNGEPFETLTVARMLVNRDYEPVAVIAVDVKPEFIDKTVRSLGYKNVHVTVTGTYGFVYSNQPSKSGKLLGVAKVTDSADSEIVPIAVDATINGMQESWRGVKKYNEYTGWTTYLMVDRKEFLQESEVIKKFSTLVVFFICIASVLLSWLLARGLAKPIKSLIRSMRGIERGQFLLPDTPVNGRKDEFGQLLLSYNRMVKYLDELVHSIGESERQKREAELNAMRARITPHFLHNTINSIRMLAMLQRSDQIAALLRSLSRLINSNMQLDRELVTLQEEIEFLKDYLQLMDLRYTGKFTIDWEMEDGVMGAHIPAMILQPLVENAIFHGCGNIDDKMRIVIGCKQVKDGSHLEIVIQDDGQGIDPELLQKINSDTEYEKTRNIGIRNVRDRVRLRFGFQYGLELDSVPGKGTTAKLIIPLIKEGE</sequence>
<dbReference type="PANTHER" id="PTHR34220:SF7">
    <property type="entry name" value="SENSOR HISTIDINE KINASE YPDA"/>
    <property type="match status" value="1"/>
</dbReference>
<keyword evidence="11" id="KW-1185">Reference proteome</keyword>
<dbReference type="Pfam" id="PF02518">
    <property type="entry name" value="HATPase_c"/>
    <property type="match status" value="1"/>
</dbReference>
<dbReference type="InterPro" id="IPR003594">
    <property type="entry name" value="HATPase_dom"/>
</dbReference>
<evidence type="ECO:0000259" key="9">
    <source>
        <dbReference type="PROSITE" id="PS50885"/>
    </source>
</evidence>
<dbReference type="GO" id="GO:0004673">
    <property type="term" value="F:protein histidine kinase activity"/>
    <property type="evidence" value="ECO:0007669"/>
    <property type="project" value="UniProtKB-EC"/>
</dbReference>
<dbReference type="InterPro" id="IPR050640">
    <property type="entry name" value="Bact_2-comp_sensor_kinase"/>
</dbReference>
<dbReference type="PANTHER" id="PTHR34220">
    <property type="entry name" value="SENSOR HISTIDINE KINASE YPDA"/>
    <property type="match status" value="1"/>
</dbReference>
<keyword evidence="7" id="KW-0175">Coiled coil</keyword>
<name>A0ABW3RX18_9BACL</name>
<keyword evidence="4 10" id="KW-0808">Transferase</keyword>
<keyword evidence="5 10" id="KW-0418">Kinase</keyword>
<dbReference type="EC" id="2.7.13.3" evidence="10"/>
<dbReference type="Gene3D" id="3.30.565.10">
    <property type="entry name" value="Histidine kinase-like ATPase, C-terminal domain"/>
    <property type="match status" value="1"/>
</dbReference>
<dbReference type="InterPro" id="IPR003660">
    <property type="entry name" value="HAMP_dom"/>
</dbReference>
<dbReference type="Pfam" id="PF00672">
    <property type="entry name" value="HAMP"/>
    <property type="match status" value="1"/>
</dbReference>
<feature type="transmembrane region" description="Helical" evidence="8">
    <location>
        <begin position="7"/>
        <end position="27"/>
    </location>
</feature>
<feature type="transmembrane region" description="Helical" evidence="8">
    <location>
        <begin position="299"/>
        <end position="319"/>
    </location>
</feature>
<evidence type="ECO:0000256" key="4">
    <source>
        <dbReference type="ARBA" id="ARBA00022679"/>
    </source>
</evidence>
<evidence type="ECO:0000256" key="3">
    <source>
        <dbReference type="ARBA" id="ARBA00022553"/>
    </source>
</evidence>
<comment type="caution">
    <text evidence="10">The sequence shown here is derived from an EMBL/GenBank/DDBJ whole genome shotgun (WGS) entry which is preliminary data.</text>
</comment>
<evidence type="ECO:0000256" key="7">
    <source>
        <dbReference type="SAM" id="Coils"/>
    </source>
</evidence>
<dbReference type="SMART" id="SM00304">
    <property type="entry name" value="HAMP"/>
    <property type="match status" value="1"/>
</dbReference>
<comment type="subcellular location">
    <subcellularLocation>
        <location evidence="1">Cell membrane</location>
        <topology evidence="1">Multi-pass membrane protein</topology>
    </subcellularLocation>
</comment>
<keyword evidence="6 8" id="KW-0472">Membrane</keyword>
<proteinExistence type="predicted"/>
<dbReference type="Pfam" id="PF06580">
    <property type="entry name" value="His_kinase"/>
    <property type="match status" value="1"/>
</dbReference>
<keyword evidence="8" id="KW-1133">Transmembrane helix</keyword>
<keyword evidence="3" id="KW-0597">Phosphoprotein</keyword>
<accession>A0ABW3RX18</accession>
<dbReference type="CDD" id="cd06225">
    <property type="entry name" value="HAMP"/>
    <property type="match status" value="1"/>
</dbReference>
<dbReference type="PROSITE" id="PS50885">
    <property type="entry name" value="HAMP"/>
    <property type="match status" value="1"/>
</dbReference>
<dbReference type="Proteomes" id="UP001597262">
    <property type="component" value="Unassembled WGS sequence"/>
</dbReference>
<dbReference type="InterPro" id="IPR036890">
    <property type="entry name" value="HATPase_C_sf"/>
</dbReference>
<keyword evidence="2" id="KW-1003">Cell membrane</keyword>
<evidence type="ECO:0000256" key="1">
    <source>
        <dbReference type="ARBA" id="ARBA00004651"/>
    </source>
</evidence>
<dbReference type="Gene3D" id="6.10.340.10">
    <property type="match status" value="1"/>
</dbReference>
<evidence type="ECO:0000313" key="10">
    <source>
        <dbReference type="EMBL" id="MFD1176949.1"/>
    </source>
</evidence>
<organism evidence="10 11">
    <name type="scientific">Paenibacillus puldeungensis</name>
    <dbReference type="NCBI Taxonomy" id="696536"/>
    <lineage>
        <taxon>Bacteria</taxon>
        <taxon>Bacillati</taxon>
        <taxon>Bacillota</taxon>
        <taxon>Bacilli</taxon>
        <taxon>Bacillales</taxon>
        <taxon>Paenibacillaceae</taxon>
        <taxon>Paenibacillus</taxon>
    </lineage>
</organism>
<evidence type="ECO:0000256" key="6">
    <source>
        <dbReference type="ARBA" id="ARBA00023136"/>
    </source>
</evidence>
<dbReference type="EMBL" id="JBHTLM010000007">
    <property type="protein sequence ID" value="MFD1176949.1"/>
    <property type="molecule type" value="Genomic_DNA"/>
</dbReference>
<gene>
    <name evidence="10" type="ORF">ACFQ3W_11645</name>
</gene>
<dbReference type="SUPFAM" id="SSF55874">
    <property type="entry name" value="ATPase domain of HSP90 chaperone/DNA topoisomerase II/histidine kinase"/>
    <property type="match status" value="1"/>
</dbReference>
<protein>
    <submittedName>
        <fullName evidence="10">Sensor histidine kinase</fullName>
        <ecNumber evidence="10">2.7.13.3</ecNumber>
    </submittedName>
</protein>
<evidence type="ECO:0000256" key="5">
    <source>
        <dbReference type="ARBA" id="ARBA00022777"/>
    </source>
</evidence>